<dbReference type="EMBL" id="CAJNNV010026577">
    <property type="protein sequence ID" value="CAE8618540.1"/>
    <property type="molecule type" value="Genomic_DNA"/>
</dbReference>
<dbReference type="Proteomes" id="UP000654075">
    <property type="component" value="Unassembled WGS sequence"/>
</dbReference>
<dbReference type="GO" id="GO:0006310">
    <property type="term" value="P:DNA recombination"/>
    <property type="evidence" value="ECO:0007669"/>
    <property type="project" value="UniProtKB-KW"/>
</dbReference>
<dbReference type="InterPro" id="IPR013762">
    <property type="entry name" value="Integrase-like_cat_sf"/>
</dbReference>
<keyword evidence="1" id="KW-0233">DNA recombination</keyword>
<dbReference type="GO" id="GO:0015074">
    <property type="term" value="P:DNA integration"/>
    <property type="evidence" value="ECO:0007669"/>
    <property type="project" value="InterPro"/>
</dbReference>
<protein>
    <submittedName>
        <fullName evidence="2">Uncharacterized protein</fullName>
    </submittedName>
</protein>
<evidence type="ECO:0000313" key="4">
    <source>
        <dbReference type="Proteomes" id="UP000654075"/>
    </source>
</evidence>
<proteinExistence type="predicted"/>
<dbReference type="EMBL" id="CAJNNV010028943">
    <property type="protein sequence ID" value="CAE8626272.1"/>
    <property type="molecule type" value="Genomic_DNA"/>
</dbReference>
<organism evidence="2 4">
    <name type="scientific">Polarella glacialis</name>
    <name type="common">Dinoflagellate</name>
    <dbReference type="NCBI Taxonomy" id="89957"/>
    <lineage>
        <taxon>Eukaryota</taxon>
        <taxon>Sar</taxon>
        <taxon>Alveolata</taxon>
        <taxon>Dinophyceae</taxon>
        <taxon>Suessiales</taxon>
        <taxon>Suessiaceae</taxon>
        <taxon>Polarella</taxon>
    </lineage>
</organism>
<evidence type="ECO:0000313" key="2">
    <source>
        <dbReference type="EMBL" id="CAE8618540.1"/>
    </source>
</evidence>
<gene>
    <name evidence="2" type="ORF">PGLA1383_LOCUS36156</name>
    <name evidence="3" type="ORF">PGLA1383_LOCUS43219</name>
</gene>
<keyword evidence="4" id="KW-1185">Reference proteome</keyword>
<comment type="caution">
    <text evidence="2">The sequence shown here is derived from an EMBL/GenBank/DDBJ whole genome shotgun (WGS) entry which is preliminary data.</text>
</comment>
<name>A0A813FY00_POLGL</name>
<sequence>MMNNGYVKMAAFVILCFDTYVRPGILSLIRRENVLPPVPGVNVSYRHWSLVLSPKAEGVPTKVGEFDDSLIVGSTGREWVSKITELLWRKSLPNAFIFQFSLREVEKVFKLATTALSLTSLHVTPHSLRHGGPSHDVYFNIRNLDQVQRRGFWKALSSVRRYEKHACLQRQLNKLTQQQQVAANAASRTVPARLLLLL</sequence>
<evidence type="ECO:0000256" key="1">
    <source>
        <dbReference type="ARBA" id="ARBA00023172"/>
    </source>
</evidence>
<dbReference type="AlphaFoldDB" id="A0A813FY00"/>
<dbReference type="SUPFAM" id="SSF56349">
    <property type="entry name" value="DNA breaking-rejoining enzymes"/>
    <property type="match status" value="1"/>
</dbReference>
<evidence type="ECO:0000313" key="3">
    <source>
        <dbReference type="EMBL" id="CAE8626272.1"/>
    </source>
</evidence>
<reference evidence="2" key="1">
    <citation type="submission" date="2021-02" db="EMBL/GenBank/DDBJ databases">
        <authorList>
            <person name="Dougan E. K."/>
            <person name="Rhodes N."/>
            <person name="Thang M."/>
            <person name="Chan C."/>
        </authorList>
    </citation>
    <scope>NUCLEOTIDE SEQUENCE</scope>
</reference>
<dbReference type="Gene3D" id="1.10.443.10">
    <property type="entry name" value="Intergrase catalytic core"/>
    <property type="match status" value="1"/>
</dbReference>
<dbReference type="InterPro" id="IPR011010">
    <property type="entry name" value="DNA_brk_join_enz"/>
</dbReference>
<dbReference type="GO" id="GO:0003677">
    <property type="term" value="F:DNA binding"/>
    <property type="evidence" value="ECO:0007669"/>
    <property type="project" value="InterPro"/>
</dbReference>
<dbReference type="OMA" id="LIQWDLL"/>
<accession>A0A813FY00</accession>